<dbReference type="PANTHER" id="PTHR11566:SF21">
    <property type="entry name" value="DYNAMIN RELATED PROTEIN 1, ISOFORM A"/>
    <property type="match status" value="1"/>
</dbReference>
<proteinExistence type="predicted"/>
<dbReference type="InterPro" id="IPR022812">
    <property type="entry name" value="Dynamin"/>
</dbReference>
<dbReference type="GO" id="GO:0048312">
    <property type="term" value="P:intracellular distribution of mitochondria"/>
    <property type="evidence" value="ECO:0007669"/>
    <property type="project" value="TreeGrafter"/>
</dbReference>
<dbReference type="SUPFAM" id="SSF52540">
    <property type="entry name" value="P-loop containing nucleoside triphosphate hydrolases"/>
    <property type="match status" value="1"/>
</dbReference>
<dbReference type="Proteomes" id="UP000383932">
    <property type="component" value="Unassembled WGS sequence"/>
</dbReference>
<keyword evidence="3" id="KW-1185">Reference proteome</keyword>
<organism evidence="2 3">
    <name type="scientific">Ceratobasidium theobromae</name>
    <dbReference type="NCBI Taxonomy" id="1582974"/>
    <lineage>
        <taxon>Eukaryota</taxon>
        <taxon>Fungi</taxon>
        <taxon>Dikarya</taxon>
        <taxon>Basidiomycota</taxon>
        <taxon>Agaricomycotina</taxon>
        <taxon>Agaricomycetes</taxon>
        <taxon>Cantharellales</taxon>
        <taxon>Ceratobasidiaceae</taxon>
        <taxon>Ceratobasidium</taxon>
    </lineage>
</organism>
<dbReference type="GO" id="GO:0016020">
    <property type="term" value="C:membrane"/>
    <property type="evidence" value="ECO:0007669"/>
    <property type="project" value="TreeGrafter"/>
</dbReference>
<dbReference type="PANTHER" id="PTHR11566">
    <property type="entry name" value="DYNAMIN"/>
    <property type="match status" value="1"/>
</dbReference>
<dbReference type="InterPro" id="IPR045063">
    <property type="entry name" value="Dynamin_N"/>
</dbReference>
<evidence type="ECO:0000259" key="1">
    <source>
        <dbReference type="Pfam" id="PF00350"/>
    </source>
</evidence>
<dbReference type="GO" id="GO:0016559">
    <property type="term" value="P:peroxisome fission"/>
    <property type="evidence" value="ECO:0007669"/>
    <property type="project" value="TreeGrafter"/>
</dbReference>
<dbReference type="AlphaFoldDB" id="A0A5N5QBJ7"/>
<evidence type="ECO:0000313" key="3">
    <source>
        <dbReference type="Proteomes" id="UP000383932"/>
    </source>
</evidence>
<sequence length="418" mass="47481">MKNGGAGLFTGGLSFTTNSVVVKISGKDLSDIIFVDLPGIISSTTDERNGNDINLVQKLIDTYMKKSTTINLVVITCETDYETQAAGRLARTYDPTGERTIDPAAGGEGVVQKMRTRQVELREELQKAAPVFLPSRIEGQEHTELPRPDFLPEDEAWLTKSELKNEHTVDDVAKTAQWSRTREWSGHYPFEAILIYMRKVIDLWRVPIESTFRESQFIFERKLMELIQSDEISRPIASELLDKCKKETEKALKDMLDQEWHPESAHEEHYLAYKDKFLDYYRSYFDSNGLKRLATALTTGTHSELTQAISVLQQFGLPALTPCDWQRIQPMKKTQVSVLRIMASGLTADKAKNTVDQSYVRAFGRDIEKVLCKKLGLSGNTSEDHFAELTRESDDMVALRRELNHKAEVLRAARIKLS</sequence>
<dbReference type="EMBL" id="SSOP01000368">
    <property type="protein sequence ID" value="KAB5588798.1"/>
    <property type="molecule type" value="Genomic_DNA"/>
</dbReference>
<dbReference type="GO" id="GO:0003924">
    <property type="term" value="F:GTPase activity"/>
    <property type="evidence" value="ECO:0007669"/>
    <property type="project" value="TreeGrafter"/>
</dbReference>
<dbReference type="GO" id="GO:0005874">
    <property type="term" value="C:microtubule"/>
    <property type="evidence" value="ECO:0007669"/>
    <property type="project" value="TreeGrafter"/>
</dbReference>
<comment type="caution">
    <text evidence="2">The sequence shown here is derived from an EMBL/GenBank/DDBJ whole genome shotgun (WGS) entry which is preliminary data.</text>
</comment>
<dbReference type="GO" id="GO:0008017">
    <property type="term" value="F:microtubule binding"/>
    <property type="evidence" value="ECO:0007669"/>
    <property type="project" value="TreeGrafter"/>
</dbReference>
<dbReference type="Gene3D" id="3.40.50.300">
    <property type="entry name" value="P-loop containing nucleotide triphosphate hydrolases"/>
    <property type="match status" value="1"/>
</dbReference>
<dbReference type="Gene3D" id="1.20.120.1240">
    <property type="entry name" value="Dynamin, middle domain"/>
    <property type="match status" value="1"/>
</dbReference>
<feature type="domain" description="Dynamin N-terminal" evidence="1">
    <location>
        <begin position="17"/>
        <end position="101"/>
    </location>
</feature>
<evidence type="ECO:0000313" key="2">
    <source>
        <dbReference type="EMBL" id="KAB5588798.1"/>
    </source>
</evidence>
<name>A0A5N5QBJ7_9AGAM</name>
<accession>A0A5N5QBJ7</accession>
<reference evidence="2 3" key="1">
    <citation type="journal article" date="2019" name="Fungal Biol. Biotechnol.">
        <title>Draft genome sequence of fastidious pathogen Ceratobasidium theobromae, which causes vascular-streak dieback in Theobroma cacao.</title>
        <authorList>
            <person name="Ali S.S."/>
            <person name="Asman A."/>
            <person name="Shao J."/>
            <person name="Firmansyah A.P."/>
            <person name="Susilo A.W."/>
            <person name="Rosmana A."/>
            <person name="McMahon P."/>
            <person name="Junaid M."/>
            <person name="Guest D."/>
            <person name="Kheng T.Y."/>
            <person name="Meinhardt L.W."/>
            <person name="Bailey B.A."/>
        </authorList>
    </citation>
    <scope>NUCLEOTIDE SEQUENCE [LARGE SCALE GENOMIC DNA]</scope>
    <source>
        <strain evidence="2 3">CT2</strain>
    </source>
</reference>
<dbReference type="InterPro" id="IPR027417">
    <property type="entry name" value="P-loop_NTPase"/>
</dbReference>
<dbReference type="OrthoDB" id="5061070at2759"/>
<dbReference type="Pfam" id="PF00350">
    <property type="entry name" value="Dynamin_N"/>
    <property type="match status" value="1"/>
</dbReference>
<protein>
    <recommendedName>
        <fullName evidence="1">Dynamin N-terminal domain-containing protein</fullName>
    </recommendedName>
</protein>
<dbReference type="GO" id="GO:0005739">
    <property type="term" value="C:mitochondrion"/>
    <property type="evidence" value="ECO:0007669"/>
    <property type="project" value="TreeGrafter"/>
</dbReference>
<dbReference type="GO" id="GO:0000266">
    <property type="term" value="P:mitochondrial fission"/>
    <property type="evidence" value="ECO:0007669"/>
    <property type="project" value="TreeGrafter"/>
</dbReference>
<dbReference type="GO" id="GO:0006897">
    <property type="term" value="P:endocytosis"/>
    <property type="evidence" value="ECO:0007669"/>
    <property type="project" value="TreeGrafter"/>
</dbReference>
<gene>
    <name evidence="2" type="ORF">CTheo_7761</name>
</gene>